<dbReference type="PANTHER" id="PTHR38429">
    <property type="entry name" value="SEPTATION PROTEIN SPOVG-RELATED"/>
    <property type="match status" value="1"/>
</dbReference>
<organism evidence="5">
    <name type="scientific">candidate division WOR-3 bacterium</name>
    <dbReference type="NCBI Taxonomy" id="2052148"/>
    <lineage>
        <taxon>Bacteria</taxon>
        <taxon>Bacteria division WOR-3</taxon>
    </lineage>
</organism>
<accession>A0A7C0VBR5</accession>
<dbReference type="Gene3D" id="3.30.1120.40">
    <property type="entry name" value="Stage V sporulation protein G"/>
    <property type="match status" value="1"/>
</dbReference>
<dbReference type="HAMAP" id="MF_00819">
    <property type="entry name" value="SpoVG"/>
    <property type="match status" value="1"/>
</dbReference>
<keyword evidence="1 4" id="KW-0132">Cell division</keyword>
<dbReference type="EMBL" id="DQWE01000327">
    <property type="protein sequence ID" value="HDI83497.1"/>
    <property type="molecule type" value="Genomic_DNA"/>
</dbReference>
<evidence type="ECO:0000256" key="2">
    <source>
        <dbReference type="ARBA" id="ARBA00023210"/>
    </source>
</evidence>
<protein>
    <recommendedName>
        <fullName evidence="4">Putative septation protein SpoVG</fullName>
    </recommendedName>
</protein>
<comment type="caution">
    <text evidence="5">The sequence shown here is derived from an EMBL/GenBank/DDBJ whole genome shotgun (WGS) entry which is preliminary data.</text>
</comment>
<keyword evidence="3 4" id="KW-0131">Cell cycle</keyword>
<evidence type="ECO:0000256" key="1">
    <source>
        <dbReference type="ARBA" id="ARBA00022618"/>
    </source>
</evidence>
<dbReference type="InterPro" id="IPR036751">
    <property type="entry name" value="SpoVG_sf"/>
</dbReference>
<sequence length="98" mass="11286">MEITEVKITLREEPKLKAFANVIFDNEFVVRGIKVIEGQNGLFIAMPSRRGKDGQFRDIAHPINNEMRQRLEKAVIDEYHRVLEGTSSEAVEETKDIE</sequence>
<evidence type="ECO:0000313" key="5">
    <source>
        <dbReference type="EMBL" id="HDI83497.1"/>
    </source>
</evidence>
<dbReference type="SUPFAM" id="SSF160537">
    <property type="entry name" value="SpoVG-like"/>
    <property type="match status" value="1"/>
</dbReference>
<dbReference type="PANTHER" id="PTHR38429:SF1">
    <property type="entry name" value="SEPTATION PROTEIN SPOVG-RELATED"/>
    <property type="match status" value="1"/>
</dbReference>
<reference evidence="5" key="1">
    <citation type="journal article" date="2020" name="mSystems">
        <title>Genome- and Community-Level Interaction Insights into Carbon Utilization and Element Cycling Functions of Hydrothermarchaeota in Hydrothermal Sediment.</title>
        <authorList>
            <person name="Zhou Z."/>
            <person name="Liu Y."/>
            <person name="Xu W."/>
            <person name="Pan J."/>
            <person name="Luo Z.H."/>
            <person name="Li M."/>
        </authorList>
    </citation>
    <scope>NUCLEOTIDE SEQUENCE [LARGE SCALE GENOMIC DNA]</scope>
    <source>
        <strain evidence="5">HyVt-102</strain>
    </source>
</reference>
<dbReference type="Proteomes" id="UP000885847">
    <property type="component" value="Unassembled WGS sequence"/>
</dbReference>
<keyword evidence="2 4" id="KW-0717">Septation</keyword>
<dbReference type="InterPro" id="IPR007170">
    <property type="entry name" value="SpoVG"/>
</dbReference>
<dbReference type="NCBIfam" id="NF009749">
    <property type="entry name" value="PRK13259.1"/>
    <property type="match status" value="1"/>
</dbReference>
<dbReference type="Pfam" id="PF04026">
    <property type="entry name" value="SpoVG"/>
    <property type="match status" value="1"/>
</dbReference>
<gene>
    <name evidence="4 5" type="primary">spoVG</name>
    <name evidence="5" type="ORF">ENF18_06895</name>
</gene>
<evidence type="ECO:0000256" key="4">
    <source>
        <dbReference type="HAMAP-Rule" id="MF_00819"/>
    </source>
</evidence>
<name>A0A7C0VBR5_UNCW3</name>
<proteinExistence type="inferred from homology"/>
<dbReference type="GO" id="GO:0000917">
    <property type="term" value="P:division septum assembly"/>
    <property type="evidence" value="ECO:0007669"/>
    <property type="project" value="UniProtKB-KW"/>
</dbReference>
<evidence type="ECO:0000256" key="3">
    <source>
        <dbReference type="ARBA" id="ARBA00023306"/>
    </source>
</evidence>
<dbReference type="AlphaFoldDB" id="A0A7C0VBR5"/>
<dbReference type="GO" id="GO:0030435">
    <property type="term" value="P:sporulation resulting in formation of a cellular spore"/>
    <property type="evidence" value="ECO:0007669"/>
    <property type="project" value="InterPro"/>
</dbReference>
<comment type="function">
    <text evidence="4">Could be involved in septation.</text>
</comment>
<comment type="similarity">
    <text evidence="4">Belongs to the SpoVG family.</text>
</comment>